<evidence type="ECO:0000259" key="2">
    <source>
        <dbReference type="PROSITE" id="PS50076"/>
    </source>
</evidence>
<dbReference type="AlphaFoldDB" id="A0A2U1NTT7"/>
<accession>A0A2U1NTT7</accession>
<gene>
    <name evidence="3" type="ORF">CTI12_AA175180</name>
</gene>
<evidence type="ECO:0000313" key="3">
    <source>
        <dbReference type="EMBL" id="PWA76916.1"/>
    </source>
</evidence>
<sequence length="350" mass="41593">MPHKTPAIQYWSSDDIKDRDNYEFDNGGFGNLELYKKDNDDNDSFENKLKMDKLSQNVDLLERILSDINNEIKICSSKIPDNLRLKEIKAKFNNCIRNEYLSGQDTMNKEESENDETMGFEKESEDLNEEKDKEEETGFEKKNFEKSDDDGDDFSNVHLSDDDLATNDSEEVFETEQGSQSKDEEIKAKEDKELHHMNKRKQSENELDRRQKRRVEEMRESEKKKEECINLKEQYRIEVRDRLTRIEKRSFDFRSFLANIGMHIPEADYEIKNAYKKAAKKFHPDRAPKDDLYKKVEAEETFKIKTVYKAAAKKFHPDRVMTDDLYKQVEAEETFKVIQRMKEREPIIIN</sequence>
<feature type="compositionally biased region" description="Basic and acidic residues" evidence="1">
    <location>
        <begin position="130"/>
        <end position="146"/>
    </location>
</feature>
<dbReference type="InterPro" id="IPR036869">
    <property type="entry name" value="J_dom_sf"/>
</dbReference>
<feature type="compositionally biased region" description="Acidic residues" evidence="1">
    <location>
        <begin position="112"/>
        <end position="129"/>
    </location>
</feature>
<comment type="caution">
    <text evidence="3">The sequence shown here is derived from an EMBL/GenBank/DDBJ whole genome shotgun (WGS) entry which is preliminary data.</text>
</comment>
<dbReference type="PANTHER" id="PTHR36335">
    <property type="entry name" value="CHAPERONE DNAJ-DOMAIN SUPERFAMILY PROTEIN"/>
    <property type="match status" value="1"/>
</dbReference>
<feature type="region of interest" description="Disordered" evidence="1">
    <location>
        <begin position="105"/>
        <end position="218"/>
    </location>
</feature>
<dbReference type="EMBL" id="PKPP01002203">
    <property type="protein sequence ID" value="PWA76916.1"/>
    <property type="molecule type" value="Genomic_DNA"/>
</dbReference>
<protein>
    <recommendedName>
        <fullName evidence="2">J domain-containing protein</fullName>
    </recommendedName>
</protein>
<proteinExistence type="predicted"/>
<dbReference type="OrthoDB" id="498970at2759"/>
<dbReference type="PROSITE" id="PS50076">
    <property type="entry name" value="DNAJ_2"/>
    <property type="match status" value="1"/>
</dbReference>
<dbReference type="PANTHER" id="PTHR36335:SF1">
    <property type="entry name" value="CHAPERONE DNAJ-DOMAIN SUPERFAMILY PROTEIN"/>
    <property type="match status" value="1"/>
</dbReference>
<dbReference type="InterPro" id="IPR001623">
    <property type="entry name" value="DnaJ_domain"/>
</dbReference>
<dbReference type="Proteomes" id="UP000245207">
    <property type="component" value="Unassembled WGS sequence"/>
</dbReference>
<evidence type="ECO:0000313" key="4">
    <source>
        <dbReference type="Proteomes" id="UP000245207"/>
    </source>
</evidence>
<reference evidence="3 4" key="1">
    <citation type="journal article" date="2018" name="Mol. Plant">
        <title>The genome of Artemisia annua provides insight into the evolution of Asteraceae family and artemisinin biosynthesis.</title>
        <authorList>
            <person name="Shen Q."/>
            <person name="Zhang L."/>
            <person name="Liao Z."/>
            <person name="Wang S."/>
            <person name="Yan T."/>
            <person name="Shi P."/>
            <person name="Liu M."/>
            <person name="Fu X."/>
            <person name="Pan Q."/>
            <person name="Wang Y."/>
            <person name="Lv Z."/>
            <person name="Lu X."/>
            <person name="Zhang F."/>
            <person name="Jiang W."/>
            <person name="Ma Y."/>
            <person name="Chen M."/>
            <person name="Hao X."/>
            <person name="Li L."/>
            <person name="Tang Y."/>
            <person name="Lv G."/>
            <person name="Zhou Y."/>
            <person name="Sun X."/>
            <person name="Brodelius P.E."/>
            <person name="Rose J.K.C."/>
            <person name="Tang K."/>
        </authorList>
    </citation>
    <scope>NUCLEOTIDE SEQUENCE [LARGE SCALE GENOMIC DNA]</scope>
    <source>
        <strain evidence="4">cv. Huhao1</strain>
        <tissue evidence="3">Leaf</tissue>
    </source>
</reference>
<dbReference type="STRING" id="35608.A0A2U1NTT7"/>
<evidence type="ECO:0000256" key="1">
    <source>
        <dbReference type="SAM" id="MobiDB-lite"/>
    </source>
</evidence>
<dbReference type="SUPFAM" id="SSF46565">
    <property type="entry name" value="Chaperone J-domain"/>
    <property type="match status" value="2"/>
</dbReference>
<keyword evidence="4" id="KW-1185">Reference proteome</keyword>
<feature type="compositionally biased region" description="Acidic residues" evidence="1">
    <location>
        <begin position="162"/>
        <end position="174"/>
    </location>
</feature>
<name>A0A2U1NTT7_ARTAN</name>
<feature type="domain" description="J" evidence="2">
    <location>
        <begin position="255"/>
        <end position="330"/>
    </location>
</feature>
<organism evidence="3 4">
    <name type="scientific">Artemisia annua</name>
    <name type="common">Sweet wormwood</name>
    <dbReference type="NCBI Taxonomy" id="35608"/>
    <lineage>
        <taxon>Eukaryota</taxon>
        <taxon>Viridiplantae</taxon>
        <taxon>Streptophyta</taxon>
        <taxon>Embryophyta</taxon>
        <taxon>Tracheophyta</taxon>
        <taxon>Spermatophyta</taxon>
        <taxon>Magnoliopsida</taxon>
        <taxon>eudicotyledons</taxon>
        <taxon>Gunneridae</taxon>
        <taxon>Pentapetalae</taxon>
        <taxon>asterids</taxon>
        <taxon>campanulids</taxon>
        <taxon>Asterales</taxon>
        <taxon>Asteraceae</taxon>
        <taxon>Asteroideae</taxon>
        <taxon>Anthemideae</taxon>
        <taxon>Artemisiinae</taxon>
        <taxon>Artemisia</taxon>
    </lineage>
</organism>
<dbReference type="Gene3D" id="1.10.287.110">
    <property type="entry name" value="DnaJ domain"/>
    <property type="match status" value="1"/>
</dbReference>
<feature type="compositionally biased region" description="Basic and acidic residues" evidence="1">
    <location>
        <begin position="181"/>
        <end position="218"/>
    </location>
</feature>